<dbReference type="Gene3D" id="1.10.260.40">
    <property type="entry name" value="lambda repressor-like DNA-binding domains"/>
    <property type="match status" value="1"/>
</dbReference>
<protein>
    <submittedName>
        <fullName evidence="2">Helix-turn-helix domain-containing protein</fullName>
    </submittedName>
</protein>
<dbReference type="CDD" id="cd00093">
    <property type="entry name" value="HTH_XRE"/>
    <property type="match status" value="1"/>
</dbReference>
<evidence type="ECO:0000313" key="3">
    <source>
        <dbReference type="Proteomes" id="UP001596266"/>
    </source>
</evidence>
<keyword evidence="3" id="KW-1185">Reference proteome</keyword>
<evidence type="ECO:0000259" key="1">
    <source>
        <dbReference type="PROSITE" id="PS50943"/>
    </source>
</evidence>
<dbReference type="EMBL" id="JBHSUA010000002">
    <property type="protein sequence ID" value="MFC6395468.1"/>
    <property type="molecule type" value="Genomic_DNA"/>
</dbReference>
<accession>A0ABW1WW25</accession>
<dbReference type="PROSITE" id="PS50943">
    <property type="entry name" value="HTH_CROC1"/>
    <property type="match status" value="1"/>
</dbReference>
<dbReference type="SUPFAM" id="SSF47413">
    <property type="entry name" value="lambda repressor-like DNA-binding domains"/>
    <property type="match status" value="1"/>
</dbReference>
<dbReference type="Proteomes" id="UP001596266">
    <property type="component" value="Unassembled WGS sequence"/>
</dbReference>
<evidence type="ECO:0000313" key="2">
    <source>
        <dbReference type="EMBL" id="MFC6395468.1"/>
    </source>
</evidence>
<sequence length="100" mass="11442">MTTLDDLAARRPPNWEAVEAHEKRLLAEVRAYKLRELREQFDMTQVELAKELSVTQNRVSAIERGDIDHTQVDTLRRYVQALGGKLEVAVSFGDESFKIA</sequence>
<comment type="caution">
    <text evidence="2">The sequence shown here is derived from an EMBL/GenBank/DDBJ whole genome shotgun (WGS) entry which is preliminary data.</text>
</comment>
<gene>
    <name evidence="2" type="ORF">ACFP57_00455</name>
</gene>
<dbReference type="InterPro" id="IPR001387">
    <property type="entry name" value="Cro/C1-type_HTH"/>
</dbReference>
<name>A0ABW1WW25_9ACTN</name>
<proteinExistence type="predicted"/>
<reference evidence="3" key="1">
    <citation type="journal article" date="2019" name="Int. J. Syst. Evol. Microbiol.">
        <title>The Global Catalogue of Microorganisms (GCM) 10K type strain sequencing project: providing services to taxonomists for standard genome sequencing and annotation.</title>
        <authorList>
            <consortium name="The Broad Institute Genomics Platform"/>
            <consortium name="The Broad Institute Genome Sequencing Center for Infectious Disease"/>
            <person name="Wu L."/>
            <person name="Ma J."/>
        </authorList>
    </citation>
    <scope>NUCLEOTIDE SEQUENCE [LARGE SCALE GENOMIC DNA]</scope>
    <source>
        <strain evidence="3">CGMCC 1.15277</strain>
    </source>
</reference>
<dbReference type="Pfam" id="PF01381">
    <property type="entry name" value="HTH_3"/>
    <property type="match status" value="1"/>
</dbReference>
<dbReference type="InterPro" id="IPR010982">
    <property type="entry name" value="Lambda_DNA-bd_dom_sf"/>
</dbReference>
<dbReference type="RefSeq" id="WP_343886601.1">
    <property type="nucleotide sequence ID" value="NZ_BAAAKI010000017.1"/>
</dbReference>
<organism evidence="2 3">
    <name type="scientific">Luteococcus sanguinis</name>
    <dbReference type="NCBI Taxonomy" id="174038"/>
    <lineage>
        <taxon>Bacteria</taxon>
        <taxon>Bacillati</taxon>
        <taxon>Actinomycetota</taxon>
        <taxon>Actinomycetes</taxon>
        <taxon>Propionibacteriales</taxon>
        <taxon>Propionibacteriaceae</taxon>
        <taxon>Luteococcus</taxon>
    </lineage>
</organism>
<dbReference type="SMART" id="SM00530">
    <property type="entry name" value="HTH_XRE"/>
    <property type="match status" value="1"/>
</dbReference>
<feature type="domain" description="HTH cro/C1-type" evidence="1">
    <location>
        <begin position="34"/>
        <end position="89"/>
    </location>
</feature>